<feature type="signal peptide" evidence="1">
    <location>
        <begin position="1"/>
        <end position="22"/>
    </location>
</feature>
<proteinExistence type="predicted"/>
<reference evidence="2" key="2">
    <citation type="submission" date="2021-04" db="EMBL/GenBank/DDBJ databases">
        <authorList>
            <person name="Gilroy R."/>
        </authorList>
    </citation>
    <scope>NUCLEOTIDE SEQUENCE</scope>
    <source>
        <strain evidence="2">5134</strain>
    </source>
</reference>
<evidence type="ECO:0000256" key="1">
    <source>
        <dbReference type="SAM" id="SignalP"/>
    </source>
</evidence>
<dbReference type="EMBL" id="DXDA01000002">
    <property type="protein sequence ID" value="HIY67818.1"/>
    <property type="molecule type" value="Genomic_DNA"/>
</dbReference>
<dbReference type="PROSITE" id="PS51257">
    <property type="entry name" value="PROKAR_LIPOPROTEIN"/>
    <property type="match status" value="1"/>
</dbReference>
<sequence length="760" mass="83641">MKNRSKYLSAVLLLLATACSQTQEGAYYTPNGADAKEIHFIQSSIEKEFSQDTQTGVIEVEIARTGDKGSYEVVLANKGDNSSLFKVPETVTIPDGSHSVTIPVEVDMASGTAGSTFKTTIYIASRESDIESGSAQISQYVDKVNLSASFILEWEPFYRTNAAGEEVQQLATYHYNLFYTGRDSGLEVEKAVGTNIYRLKDWASGVTFRFILNEDNTCTVPAQTIGYFNSNYNEYVFVADMAVYTGDDSAYASYPCTFDGKDTFSFYLIYYVSAGYFAMGEETLVFDSDPDTTPVVDIAFDGIQTTTTGFKAPQLSFTPNEYTKFFQAAVVAGDLTGNVLQQEQLRQQLIAGEAQTVTPVVTLYEADQSIWNVPKGNYTAVALAYDEDENPRDLYTLRFTCDPNEEYAPRVLEFEFTEPSATSGYSPYNTIAWRMKTSGVASARYLCMNAAYADYYVENTGISLEELAAMQGNVLNEDAIALLNSETGMSTVFSSLDEGTDFILAVLLSNSFGDTTFVMKNASTKGYFAEDFDRTKEMNDFLGAFLATANVSAGSNSSEADYRVDITRLNERDVLITGMSNMRDYAPEIRGYYDSDLHMIIVEPQSAGMYGSNYAVLGFSDGLSLYWGGNSMAIGYIGDELHWAASPYATEKVNSYLFLLFSSPEANSSTYLREYVGSRTYGAVSMVPLQMAPQSASADALSSARRTVEIDGYRFDTFLADFSSQPSVVAPVRAVSSRVSELAGEPQGKRLRTDLTLHTR</sequence>
<gene>
    <name evidence="2" type="ORF">H9828_00190</name>
</gene>
<name>A0A9D2CBE7_9BACT</name>
<keyword evidence="1" id="KW-0732">Signal</keyword>
<dbReference type="AlphaFoldDB" id="A0A9D2CBE7"/>
<comment type="caution">
    <text evidence="2">The sequence shown here is derived from an EMBL/GenBank/DDBJ whole genome shotgun (WGS) entry which is preliminary data.</text>
</comment>
<dbReference type="Proteomes" id="UP000886844">
    <property type="component" value="Unassembled WGS sequence"/>
</dbReference>
<accession>A0A9D2CBE7</accession>
<reference evidence="2" key="1">
    <citation type="journal article" date="2021" name="PeerJ">
        <title>Extensive microbial diversity within the chicken gut microbiome revealed by metagenomics and culture.</title>
        <authorList>
            <person name="Gilroy R."/>
            <person name="Ravi A."/>
            <person name="Getino M."/>
            <person name="Pursley I."/>
            <person name="Horton D.L."/>
            <person name="Alikhan N.F."/>
            <person name="Baker D."/>
            <person name="Gharbi K."/>
            <person name="Hall N."/>
            <person name="Watson M."/>
            <person name="Adriaenssens E.M."/>
            <person name="Foster-Nyarko E."/>
            <person name="Jarju S."/>
            <person name="Secka A."/>
            <person name="Antonio M."/>
            <person name="Oren A."/>
            <person name="Chaudhuri R.R."/>
            <person name="La Ragione R."/>
            <person name="Hildebrand F."/>
            <person name="Pallen M.J."/>
        </authorList>
    </citation>
    <scope>NUCLEOTIDE SEQUENCE</scope>
    <source>
        <strain evidence="2">5134</strain>
    </source>
</reference>
<evidence type="ECO:0000313" key="3">
    <source>
        <dbReference type="Proteomes" id="UP000886844"/>
    </source>
</evidence>
<protein>
    <submittedName>
        <fullName evidence="2">Uncharacterized protein</fullName>
    </submittedName>
</protein>
<organism evidence="2 3">
    <name type="scientific">Candidatus Alistipes intestinigallinarum</name>
    <dbReference type="NCBI Taxonomy" id="2838440"/>
    <lineage>
        <taxon>Bacteria</taxon>
        <taxon>Pseudomonadati</taxon>
        <taxon>Bacteroidota</taxon>
        <taxon>Bacteroidia</taxon>
        <taxon>Bacteroidales</taxon>
        <taxon>Rikenellaceae</taxon>
        <taxon>Alistipes</taxon>
    </lineage>
</organism>
<feature type="chain" id="PRO_5039128858" evidence="1">
    <location>
        <begin position="23"/>
        <end position="760"/>
    </location>
</feature>
<evidence type="ECO:0000313" key="2">
    <source>
        <dbReference type="EMBL" id="HIY67818.1"/>
    </source>
</evidence>